<name>A0A1B8GSZ1_9PEZI</name>
<dbReference type="GO" id="GO:0008677">
    <property type="term" value="F:2-dehydropantoate 2-reductase activity"/>
    <property type="evidence" value="ECO:0007669"/>
    <property type="project" value="UniProtKB-EC"/>
</dbReference>
<feature type="region of interest" description="Disordered" evidence="6">
    <location>
        <begin position="91"/>
        <end position="150"/>
    </location>
</feature>
<accession>A0A1B8GSZ1</accession>
<reference evidence="10" key="2">
    <citation type="journal article" date="2018" name="Nat. Commun.">
        <title>Extreme sensitivity to ultraviolet light in the fungal pathogen causing white-nose syndrome of bats.</title>
        <authorList>
            <person name="Palmer J.M."/>
            <person name="Drees K.P."/>
            <person name="Foster J.T."/>
            <person name="Lindner D.L."/>
        </authorList>
    </citation>
    <scope>NUCLEOTIDE SEQUENCE [LARGE SCALE GENOMIC DNA]</scope>
    <source>
        <strain evidence="10">UAMH 10579</strain>
    </source>
</reference>
<dbReference type="GeneID" id="28835704"/>
<keyword evidence="10" id="KW-1185">Reference proteome</keyword>
<feature type="compositionally biased region" description="Low complexity" evidence="6">
    <location>
        <begin position="120"/>
        <end position="129"/>
    </location>
</feature>
<dbReference type="Pfam" id="PF08546">
    <property type="entry name" value="ApbA_C"/>
    <property type="match status" value="1"/>
</dbReference>
<dbReference type="Gene3D" id="3.40.50.720">
    <property type="entry name" value="NAD(P)-binding Rossmann-like Domain"/>
    <property type="match status" value="1"/>
</dbReference>
<dbReference type="NCBIfam" id="TIGR00745">
    <property type="entry name" value="apbA_panE"/>
    <property type="match status" value="1"/>
</dbReference>
<dbReference type="STRING" id="342668.A0A1B8GSZ1"/>
<dbReference type="RefSeq" id="XP_018132680.1">
    <property type="nucleotide sequence ID" value="XM_018271828.1"/>
</dbReference>
<evidence type="ECO:0000313" key="9">
    <source>
        <dbReference type="EMBL" id="OBT98947.1"/>
    </source>
</evidence>
<dbReference type="Gene3D" id="1.10.1040.10">
    <property type="entry name" value="N-(1-d-carboxylethyl)-l-norvaline Dehydrogenase, domain 2"/>
    <property type="match status" value="1"/>
</dbReference>
<dbReference type="EMBL" id="KV460214">
    <property type="protein sequence ID" value="OBT98947.1"/>
    <property type="molecule type" value="Genomic_DNA"/>
</dbReference>
<dbReference type="EC" id="1.1.1.169" evidence="2"/>
<evidence type="ECO:0000256" key="1">
    <source>
        <dbReference type="ARBA" id="ARBA00007870"/>
    </source>
</evidence>
<organism evidence="9 10">
    <name type="scientific">Pseudogymnoascus verrucosus</name>
    <dbReference type="NCBI Taxonomy" id="342668"/>
    <lineage>
        <taxon>Eukaryota</taxon>
        <taxon>Fungi</taxon>
        <taxon>Dikarya</taxon>
        <taxon>Ascomycota</taxon>
        <taxon>Pezizomycotina</taxon>
        <taxon>Leotiomycetes</taxon>
        <taxon>Thelebolales</taxon>
        <taxon>Thelebolaceae</taxon>
        <taxon>Pseudogymnoascus</taxon>
    </lineage>
</organism>
<dbReference type="InterPro" id="IPR050838">
    <property type="entry name" value="Ketopantoate_reductase"/>
</dbReference>
<comment type="similarity">
    <text evidence="1">Belongs to the ketopantoate reductase family.</text>
</comment>
<dbReference type="OrthoDB" id="73846at2759"/>
<dbReference type="InterPro" id="IPR013752">
    <property type="entry name" value="KPA_reductase"/>
</dbReference>
<evidence type="ECO:0000256" key="4">
    <source>
        <dbReference type="ARBA" id="ARBA00023002"/>
    </source>
</evidence>
<proteinExistence type="inferred from homology"/>
<dbReference type="GO" id="GO:0005739">
    <property type="term" value="C:mitochondrion"/>
    <property type="evidence" value="ECO:0007669"/>
    <property type="project" value="TreeGrafter"/>
</dbReference>
<dbReference type="SUPFAM" id="SSF48179">
    <property type="entry name" value="6-phosphogluconate dehydrogenase C-terminal domain-like"/>
    <property type="match status" value="1"/>
</dbReference>
<evidence type="ECO:0000256" key="2">
    <source>
        <dbReference type="ARBA" id="ARBA00013014"/>
    </source>
</evidence>
<dbReference type="InterPro" id="IPR003710">
    <property type="entry name" value="ApbA"/>
</dbReference>
<dbReference type="SUPFAM" id="SSF51735">
    <property type="entry name" value="NAD(P)-binding Rossmann-fold domains"/>
    <property type="match status" value="1"/>
</dbReference>
<sequence length="471" mass="50723">MSSDFRTILISIPYHGKIEIKLCGPLRKRASRFTTKVISAFKGKRIVHGSPTGRFRITGSIPPYLVIGNSRPATRISVPLFTTPELQITTPPPPQFLNLQPPLHNHHHHHTSKTKPSNAPLSLPLTTLPHPHPRPRQPRQTLRTLPLPPPPPPPITLLTHRPSLPPSSPITLVLTRHGTPIPSPPLELCLITPHGPAITHLILTTKSPSTAAAIRPLLPRLSASSTILFTQNGIGAVEEVSAFFPAGGQPTYLSAIVTHGVFSTGQFSATHAGVADLKIGPVSRTTELNGEARWLVDIILSSAPLAGTEVGADELLHVTLEKLVANAVINPLTAILRTPNGEILNPSLAPLRKAMVEETSAVILSHLRTLHPDSPLSEAMIERFSTARLGTIVERVCEATKGNRSSMLQDVEAGRGTEVRYINGWIVRRGGELGVGVGVNEGVMGMVERGEVRGVEEVDKMFGWLGGYNGN</sequence>
<keyword evidence="4" id="KW-0560">Oxidoreductase</keyword>
<gene>
    <name evidence="9" type="ORF">VE01_02318</name>
</gene>
<evidence type="ECO:0000313" key="10">
    <source>
        <dbReference type="Proteomes" id="UP000091956"/>
    </source>
</evidence>
<feature type="domain" description="Ketopantoate reductase C-terminal" evidence="8">
    <location>
        <begin position="316"/>
        <end position="448"/>
    </location>
</feature>
<dbReference type="InterPro" id="IPR008927">
    <property type="entry name" value="6-PGluconate_DH-like_C_sf"/>
</dbReference>
<protein>
    <recommendedName>
        <fullName evidence="2">2-dehydropantoate 2-reductase</fullName>
        <ecNumber evidence="2">1.1.1.169</ecNumber>
    </recommendedName>
    <alternativeName>
        <fullName evidence="5">Ketopantoate reductase</fullName>
    </alternativeName>
</protein>
<dbReference type="Proteomes" id="UP000091956">
    <property type="component" value="Unassembled WGS sequence"/>
</dbReference>
<feature type="compositionally biased region" description="Basic residues" evidence="6">
    <location>
        <begin position="104"/>
        <end position="113"/>
    </location>
</feature>
<dbReference type="GO" id="GO:0015940">
    <property type="term" value="P:pantothenate biosynthetic process"/>
    <property type="evidence" value="ECO:0007669"/>
    <property type="project" value="InterPro"/>
</dbReference>
<dbReference type="AlphaFoldDB" id="A0A1B8GSZ1"/>
<dbReference type="InterPro" id="IPR013328">
    <property type="entry name" value="6PGD_dom2"/>
</dbReference>
<dbReference type="InterPro" id="IPR013332">
    <property type="entry name" value="KPR_N"/>
</dbReference>
<dbReference type="PANTHER" id="PTHR43765">
    <property type="entry name" value="2-DEHYDROPANTOATE 2-REDUCTASE-RELATED"/>
    <property type="match status" value="1"/>
</dbReference>
<dbReference type="Pfam" id="PF02558">
    <property type="entry name" value="ApbA"/>
    <property type="match status" value="1"/>
</dbReference>
<evidence type="ECO:0000259" key="8">
    <source>
        <dbReference type="Pfam" id="PF08546"/>
    </source>
</evidence>
<feature type="domain" description="Ketopantoate reductase N-terminal" evidence="7">
    <location>
        <begin position="194"/>
        <end position="282"/>
    </location>
</feature>
<dbReference type="GO" id="GO:0050661">
    <property type="term" value="F:NADP binding"/>
    <property type="evidence" value="ECO:0007669"/>
    <property type="project" value="TreeGrafter"/>
</dbReference>
<dbReference type="PANTHER" id="PTHR43765:SF2">
    <property type="entry name" value="2-DEHYDROPANTOATE 2-REDUCTASE"/>
    <property type="match status" value="1"/>
</dbReference>
<keyword evidence="3" id="KW-0521">NADP</keyword>
<evidence type="ECO:0000256" key="3">
    <source>
        <dbReference type="ARBA" id="ARBA00022857"/>
    </source>
</evidence>
<dbReference type="InterPro" id="IPR036291">
    <property type="entry name" value="NAD(P)-bd_dom_sf"/>
</dbReference>
<evidence type="ECO:0000256" key="6">
    <source>
        <dbReference type="SAM" id="MobiDB-lite"/>
    </source>
</evidence>
<evidence type="ECO:0000256" key="5">
    <source>
        <dbReference type="ARBA" id="ARBA00032024"/>
    </source>
</evidence>
<evidence type="ECO:0000259" key="7">
    <source>
        <dbReference type="Pfam" id="PF02558"/>
    </source>
</evidence>
<reference evidence="9 10" key="1">
    <citation type="submission" date="2016-03" db="EMBL/GenBank/DDBJ databases">
        <title>Comparative genomics of Pseudogymnoascus destructans, the fungus causing white-nose syndrome of bats.</title>
        <authorList>
            <person name="Palmer J.M."/>
            <person name="Drees K.P."/>
            <person name="Foster J.T."/>
            <person name="Lindner D.L."/>
        </authorList>
    </citation>
    <scope>NUCLEOTIDE SEQUENCE [LARGE SCALE GENOMIC DNA]</scope>
    <source>
        <strain evidence="9 10">UAMH 10579</strain>
    </source>
</reference>